<dbReference type="Gene3D" id="3.30.450.20">
    <property type="entry name" value="PAS domain"/>
    <property type="match status" value="1"/>
</dbReference>
<evidence type="ECO:0000313" key="8">
    <source>
        <dbReference type="EMBL" id="MCT7942130.1"/>
    </source>
</evidence>
<feature type="transmembrane region" description="Helical" evidence="5">
    <location>
        <begin position="7"/>
        <end position="28"/>
    </location>
</feature>
<dbReference type="PROSITE" id="PS50111">
    <property type="entry name" value="CHEMOTAXIS_TRANSDUC_2"/>
    <property type="match status" value="1"/>
</dbReference>
<name>A0A9X2WMY6_9GAMM</name>
<dbReference type="Proteomes" id="UP001155546">
    <property type="component" value="Unassembled WGS sequence"/>
</dbReference>
<dbReference type="SUPFAM" id="SSF58104">
    <property type="entry name" value="Methyl-accepting chemotaxis protein (MCP) signaling domain"/>
    <property type="match status" value="1"/>
</dbReference>
<keyword evidence="5" id="KW-0812">Transmembrane</keyword>
<evidence type="ECO:0000256" key="5">
    <source>
        <dbReference type="SAM" id="Phobius"/>
    </source>
</evidence>
<evidence type="ECO:0000313" key="9">
    <source>
        <dbReference type="Proteomes" id="UP001155546"/>
    </source>
</evidence>
<sequence length="774" mass="84326">MNIRRKLVLGATVIGFVPVLVAALVLSWEANITGKVLLEAQANNQLISVRDVTLENVETYFDLVKKNINSITTSQTTIEAMADFSGSFSSHAQKADLPVVKTTSAVFQFYQQKFAPLFKKYNAEDPPISTSFNKMNANAMALQYSYISQNDADLDKKHALVYSPDYSAYSESHGFYHVNFRELIANFGYKDLILIDPKTSDIVYSVSKNIDFATNLKNGPFANTGLAQAYNAIVANPVKGEVSITDFSSYEPSLGFPIMFIAAPIFDMDNFIGVIVVKSSIKQLNDIFTHHQSWQNIGLGGTGETYVVGQDSKLRSVSRLFIENPDKYLSVLESQGMSKLDLNRIKLSGSLVGVVPVNTDAVQLGLKGEIGSTRYQNLAGDGVLSAYRPFKIGDANWVLVSEINENEAFAATVELQNAILKISIVVICIALIMSALAGYIFSKSMTSPIMTTINTLKNIAEGDGDLTQRLDDKRQDEMGELSREFNRFISNVHNIVLQVASNSASIKSNIDKLNEISHTTTLAMVEQRKQTDNVAISFGNLNTTSQDTAEVTSQVMLSAKEAALVTDDGRQVVKNNQETILSLATSLRESCGTIEALGKEVENIGSVLAVIQSIAEQTNLLALNAAIEAARAGEQGRGFAVVADEVRTLAAKTQDSTADIQETINKLKSTASMATRMMHQSEQIGLDTVKQSSHVENALNDISTLINQVSDALERAAANTKVQSGLVFEMDNNIQSIAISAESVSSQALKSENLNANIQQNSDRLFELVGRFKT</sequence>
<comment type="subcellular location">
    <subcellularLocation>
        <location evidence="1">Membrane</location>
    </subcellularLocation>
</comment>
<dbReference type="AlphaFoldDB" id="A0A9X2WMY6"/>
<dbReference type="CDD" id="cd11386">
    <property type="entry name" value="MCP_signal"/>
    <property type="match status" value="1"/>
</dbReference>
<dbReference type="Pfam" id="PF00015">
    <property type="entry name" value="MCPsignal"/>
    <property type="match status" value="1"/>
</dbReference>
<organism evidence="8 9">
    <name type="scientific">Shewanella holmiensis</name>
    <dbReference type="NCBI Taxonomy" id="2952222"/>
    <lineage>
        <taxon>Bacteria</taxon>
        <taxon>Pseudomonadati</taxon>
        <taxon>Pseudomonadota</taxon>
        <taxon>Gammaproteobacteria</taxon>
        <taxon>Alteromonadales</taxon>
        <taxon>Shewanellaceae</taxon>
        <taxon>Shewanella</taxon>
    </lineage>
</organism>
<dbReference type="PANTHER" id="PTHR32089:SF112">
    <property type="entry name" value="LYSOZYME-LIKE PROTEIN-RELATED"/>
    <property type="match status" value="1"/>
</dbReference>
<keyword evidence="5" id="KW-0472">Membrane</keyword>
<dbReference type="PANTHER" id="PTHR32089">
    <property type="entry name" value="METHYL-ACCEPTING CHEMOTAXIS PROTEIN MCPB"/>
    <property type="match status" value="1"/>
</dbReference>
<feature type="domain" description="HAMP" evidence="7">
    <location>
        <begin position="443"/>
        <end position="497"/>
    </location>
</feature>
<dbReference type="SMART" id="SM00283">
    <property type="entry name" value="MA"/>
    <property type="match status" value="1"/>
</dbReference>
<dbReference type="FunFam" id="1.10.287.950:FF:000001">
    <property type="entry name" value="Methyl-accepting chemotaxis sensory transducer"/>
    <property type="match status" value="1"/>
</dbReference>
<comment type="similarity">
    <text evidence="3">Belongs to the methyl-accepting chemotaxis (MCP) protein family.</text>
</comment>
<feature type="domain" description="Methyl-accepting transducer" evidence="6">
    <location>
        <begin position="502"/>
        <end position="738"/>
    </location>
</feature>
<protein>
    <submittedName>
        <fullName evidence="8">Methyl-accepting chemotaxis protein</fullName>
    </submittedName>
</protein>
<dbReference type="GO" id="GO:0007165">
    <property type="term" value="P:signal transduction"/>
    <property type="evidence" value="ECO:0007669"/>
    <property type="project" value="UniProtKB-KW"/>
</dbReference>
<accession>A0A9X2WMY6</accession>
<feature type="transmembrane region" description="Helical" evidence="5">
    <location>
        <begin position="418"/>
        <end position="441"/>
    </location>
</feature>
<evidence type="ECO:0000259" key="7">
    <source>
        <dbReference type="PROSITE" id="PS50885"/>
    </source>
</evidence>
<evidence type="ECO:0000259" key="6">
    <source>
        <dbReference type="PROSITE" id="PS50111"/>
    </source>
</evidence>
<dbReference type="GO" id="GO:0016020">
    <property type="term" value="C:membrane"/>
    <property type="evidence" value="ECO:0007669"/>
    <property type="project" value="UniProtKB-SubCell"/>
</dbReference>
<reference evidence="8" key="1">
    <citation type="journal article" date="2023" name="Int. J. Syst. Evol. Microbiol.">
        <title>&lt;i&gt;Shewanella septentrionalis&lt;/i&gt; sp. nov. and &lt;i&gt;Shewanella holmiensis&lt;/i&gt; sp. nov., isolated from Baltic Sea water and sediments.</title>
        <authorList>
            <person name="Martin-Rodriguez A.J."/>
            <person name="Thorell K."/>
            <person name="Joffre E."/>
            <person name="Jensie-Markopoulos S."/>
            <person name="Moore E.R.B."/>
            <person name="Sjoling A."/>
        </authorList>
    </citation>
    <scope>NUCLEOTIDE SEQUENCE</scope>
    <source>
        <strain evidence="8">SP1S2-7</strain>
    </source>
</reference>
<evidence type="ECO:0000256" key="4">
    <source>
        <dbReference type="PROSITE-ProRule" id="PRU00284"/>
    </source>
</evidence>
<keyword evidence="2 4" id="KW-0807">Transducer</keyword>
<dbReference type="Gene3D" id="1.10.287.950">
    <property type="entry name" value="Methyl-accepting chemotaxis protein"/>
    <property type="match status" value="1"/>
</dbReference>
<keyword evidence="5" id="KW-1133">Transmembrane helix</keyword>
<dbReference type="CDD" id="cd06225">
    <property type="entry name" value="HAMP"/>
    <property type="match status" value="1"/>
</dbReference>
<comment type="caution">
    <text evidence="8">The sequence shown here is derived from an EMBL/GenBank/DDBJ whole genome shotgun (WGS) entry which is preliminary data.</text>
</comment>
<dbReference type="GO" id="GO:0006935">
    <property type="term" value="P:chemotaxis"/>
    <property type="evidence" value="ECO:0007669"/>
    <property type="project" value="UniProtKB-ARBA"/>
</dbReference>
<dbReference type="RefSeq" id="WP_261298511.1">
    <property type="nucleotide sequence ID" value="NZ_JAMTCD010000011.1"/>
</dbReference>
<evidence type="ECO:0000256" key="1">
    <source>
        <dbReference type="ARBA" id="ARBA00004370"/>
    </source>
</evidence>
<proteinExistence type="inferred from homology"/>
<dbReference type="PROSITE" id="PS50885">
    <property type="entry name" value="HAMP"/>
    <property type="match status" value="1"/>
</dbReference>
<dbReference type="EMBL" id="JAMTCD010000011">
    <property type="protein sequence ID" value="MCT7942130.1"/>
    <property type="molecule type" value="Genomic_DNA"/>
</dbReference>
<dbReference type="InterPro" id="IPR003660">
    <property type="entry name" value="HAMP_dom"/>
</dbReference>
<dbReference type="SMART" id="SM00304">
    <property type="entry name" value="HAMP"/>
    <property type="match status" value="1"/>
</dbReference>
<keyword evidence="9" id="KW-1185">Reference proteome</keyword>
<evidence type="ECO:0000256" key="2">
    <source>
        <dbReference type="ARBA" id="ARBA00023224"/>
    </source>
</evidence>
<dbReference type="InterPro" id="IPR004089">
    <property type="entry name" value="MCPsignal_dom"/>
</dbReference>
<gene>
    <name evidence="8" type="ORF">NE535_10040</name>
</gene>
<dbReference type="Pfam" id="PF00672">
    <property type="entry name" value="HAMP"/>
    <property type="match status" value="1"/>
</dbReference>
<evidence type="ECO:0000256" key="3">
    <source>
        <dbReference type="ARBA" id="ARBA00029447"/>
    </source>
</evidence>